<evidence type="ECO:0000256" key="1">
    <source>
        <dbReference type="ARBA" id="ARBA00004141"/>
    </source>
</evidence>
<evidence type="ECO:0000313" key="6">
    <source>
        <dbReference type="EMBL" id="WBO66262.1"/>
    </source>
</evidence>
<keyword evidence="4 5" id="KW-0472">Membrane</keyword>
<evidence type="ECO:0000256" key="4">
    <source>
        <dbReference type="ARBA" id="ARBA00023136"/>
    </source>
</evidence>
<feature type="transmembrane region" description="Helical" evidence="5">
    <location>
        <begin position="253"/>
        <end position="276"/>
    </location>
</feature>
<feature type="transmembrane region" description="Helical" evidence="5">
    <location>
        <begin position="124"/>
        <end position="143"/>
    </location>
</feature>
<feature type="transmembrane region" description="Helical" evidence="5">
    <location>
        <begin position="155"/>
        <end position="176"/>
    </location>
</feature>
<dbReference type="Pfam" id="PF01040">
    <property type="entry name" value="UbiA"/>
    <property type="match status" value="1"/>
</dbReference>
<proteinExistence type="predicted"/>
<dbReference type="InterPro" id="IPR044878">
    <property type="entry name" value="UbiA_sf"/>
</dbReference>
<dbReference type="InterPro" id="IPR000537">
    <property type="entry name" value="UbiA_prenyltransferase"/>
</dbReference>
<sequence length="316" mass="33100">MIVVAEITDGILISKARPSLVFRYARLSLVEARPTVQIVFLLRYALGTAFTSRQHGPNPEQLVVGALAWWLAVVAAYLINGVMDVKEDRANGSVRPIARGDLPERTAAFLTAGATAGSLLLSQFVPGLTIWTAAFLLLGWIYSAPPFPAKRWSSACAVVVFGLGWTSFAGGAATAGGGLDTAGLVFATVMSAWMALVGSVVKDLSDVDGDATGGRRTVAVRHGAWLARALGAAGALAVGTGGVLAALRWAPLTLAAMVPVAVGAVCVVVQIVRTARIEGADKHTRRSAYRAFMRTQYTANLVMVAALVLHATTTMR</sequence>
<keyword evidence="3 5" id="KW-1133">Transmembrane helix</keyword>
<feature type="transmembrane region" description="Helical" evidence="5">
    <location>
        <begin position="225"/>
        <end position="247"/>
    </location>
</feature>
<feature type="transmembrane region" description="Helical" evidence="5">
    <location>
        <begin position="62"/>
        <end position="79"/>
    </location>
</feature>
<comment type="subcellular location">
    <subcellularLocation>
        <location evidence="1">Membrane</location>
        <topology evidence="1">Multi-pass membrane protein</topology>
    </subcellularLocation>
</comment>
<feature type="transmembrane region" description="Helical" evidence="5">
    <location>
        <begin position="297"/>
        <end position="315"/>
    </location>
</feature>
<dbReference type="Proteomes" id="UP001212326">
    <property type="component" value="Chromosome"/>
</dbReference>
<evidence type="ECO:0000313" key="7">
    <source>
        <dbReference type="Proteomes" id="UP001212326"/>
    </source>
</evidence>
<dbReference type="PANTHER" id="PTHR42723:SF1">
    <property type="entry name" value="CHLOROPHYLL SYNTHASE, CHLOROPLASTIC"/>
    <property type="match status" value="1"/>
</dbReference>
<evidence type="ECO:0000256" key="5">
    <source>
        <dbReference type="SAM" id="Phobius"/>
    </source>
</evidence>
<keyword evidence="7" id="KW-1185">Reference proteome</keyword>
<dbReference type="PANTHER" id="PTHR42723">
    <property type="entry name" value="CHLOROPHYLL SYNTHASE"/>
    <property type="match status" value="1"/>
</dbReference>
<keyword evidence="2 5" id="KW-0812">Transmembrane</keyword>
<dbReference type="InterPro" id="IPR050475">
    <property type="entry name" value="Prenyltransferase_related"/>
</dbReference>
<name>A0ABY7P789_9ACTN</name>
<dbReference type="Gene3D" id="1.10.357.140">
    <property type="entry name" value="UbiA prenyltransferase"/>
    <property type="match status" value="1"/>
</dbReference>
<feature type="transmembrane region" description="Helical" evidence="5">
    <location>
        <begin position="182"/>
        <end position="204"/>
    </location>
</feature>
<reference evidence="6 7" key="1">
    <citation type="submission" date="2022-12" db="EMBL/GenBank/DDBJ databases">
        <authorList>
            <person name="Mo P."/>
        </authorList>
    </citation>
    <scope>NUCLEOTIDE SEQUENCE [LARGE SCALE GENOMIC DNA]</scope>
    <source>
        <strain evidence="6 7">HUAS 2-6</strain>
    </source>
</reference>
<organism evidence="6 7">
    <name type="scientific">Streptomyces camelliae</name>
    <dbReference type="NCBI Taxonomy" id="3004093"/>
    <lineage>
        <taxon>Bacteria</taxon>
        <taxon>Bacillati</taxon>
        <taxon>Actinomycetota</taxon>
        <taxon>Actinomycetes</taxon>
        <taxon>Kitasatosporales</taxon>
        <taxon>Streptomycetaceae</taxon>
        <taxon>Streptomyces</taxon>
    </lineage>
</organism>
<evidence type="ECO:0000256" key="3">
    <source>
        <dbReference type="ARBA" id="ARBA00022989"/>
    </source>
</evidence>
<dbReference type="EMBL" id="CP115300">
    <property type="protein sequence ID" value="WBO66262.1"/>
    <property type="molecule type" value="Genomic_DNA"/>
</dbReference>
<gene>
    <name evidence="6" type="ORF">O1G22_27360</name>
</gene>
<dbReference type="RefSeq" id="WP_270083747.1">
    <property type="nucleotide sequence ID" value="NZ_CP115300.1"/>
</dbReference>
<accession>A0ABY7P789</accession>
<evidence type="ECO:0000256" key="2">
    <source>
        <dbReference type="ARBA" id="ARBA00022692"/>
    </source>
</evidence>
<protein>
    <submittedName>
        <fullName evidence="6">UbiA family prenyltransferase</fullName>
    </submittedName>
</protein>